<feature type="region of interest" description="Disordered" evidence="1">
    <location>
        <begin position="329"/>
        <end position="361"/>
    </location>
</feature>
<gene>
    <name evidence="2" type="ORF">CAMP_LOCUS7622</name>
</gene>
<dbReference type="Gene3D" id="3.40.30.10">
    <property type="entry name" value="Glutaredoxin"/>
    <property type="match status" value="1"/>
</dbReference>
<dbReference type="SUPFAM" id="SSF52833">
    <property type="entry name" value="Thioredoxin-like"/>
    <property type="match status" value="1"/>
</dbReference>
<dbReference type="OrthoDB" id="5856593at2759"/>
<dbReference type="AlphaFoldDB" id="A0A9P1N228"/>
<dbReference type="EMBL" id="CANHGI010000003">
    <property type="protein sequence ID" value="CAI5444985.1"/>
    <property type="molecule type" value="Genomic_DNA"/>
</dbReference>
<comment type="caution">
    <text evidence="2">The sequence shown here is derived from an EMBL/GenBank/DDBJ whole genome shotgun (WGS) entry which is preliminary data.</text>
</comment>
<dbReference type="CDD" id="cd02981">
    <property type="entry name" value="PDI_b_family"/>
    <property type="match status" value="1"/>
</dbReference>
<dbReference type="PANTHER" id="PTHR22699">
    <property type="entry name" value="THIOREDOXIN DOMAIN-CONTAINING PROTEIN 16"/>
    <property type="match status" value="1"/>
</dbReference>
<protein>
    <submittedName>
        <fullName evidence="2">Uncharacterized protein</fullName>
    </submittedName>
</protein>
<dbReference type="InterPro" id="IPR036249">
    <property type="entry name" value="Thioredoxin-like_sf"/>
</dbReference>
<dbReference type="Proteomes" id="UP001152747">
    <property type="component" value="Unassembled WGS sequence"/>
</dbReference>
<evidence type="ECO:0000313" key="3">
    <source>
        <dbReference type="Proteomes" id="UP001152747"/>
    </source>
</evidence>
<proteinExistence type="predicted"/>
<dbReference type="PANTHER" id="PTHR22699:SF1">
    <property type="entry name" value="THIOREDOXIN DOMAIN-CONTAINING PROTEIN 16"/>
    <property type="match status" value="1"/>
</dbReference>
<evidence type="ECO:0000313" key="2">
    <source>
        <dbReference type="EMBL" id="CAI5444985.1"/>
    </source>
</evidence>
<evidence type="ECO:0000256" key="1">
    <source>
        <dbReference type="SAM" id="MobiDB-lite"/>
    </source>
</evidence>
<organism evidence="2 3">
    <name type="scientific">Caenorhabditis angaria</name>
    <dbReference type="NCBI Taxonomy" id="860376"/>
    <lineage>
        <taxon>Eukaryota</taxon>
        <taxon>Metazoa</taxon>
        <taxon>Ecdysozoa</taxon>
        <taxon>Nematoda</taxon>
        <taxon>Chromadorea</taxon>
        <taxon>Rhabditida</taxon>
        <taxon>Rhabditina</taxon>
        <taxon>Rhabditomorpha</taxon>
        <taxon>Rhabditoidea</taxon>
        <taxon>Rhabditidae</taxon>
        <taxon>Peloderinae</taxon>
        <taxon>Caenorhabditis</taxon>
    </lineage>
</organism>
<dbReference type="Pfam" id="PF13848">
    <property type="entry name" value="Thioredoxin_6"/>
    <property type="match status" value="1"/>
</dbReference>
<keyword evidence="3" id="KW-1185">Reference proteome</keyword>
<dbReference type="InterPro" id="IPR040090">
    <property type="entry name" value="TXNDC16"/>
</dbReference>
<accession>A0A9P1N228</accession>
<sequence>MVSLHTFNLWSKFAASSTSSFPSTVLFCHVACQESPDFCNGLNSDDYNTVVAYKNGINIGKTANIGDLIYYEQWVELILNEPTVEVEDIVETKKGFWRAKKRNAVTIGVFRSSEDAEYKHFRIAAEKLAGKYYLAHAFVDQDPTISTYRPSEKQKRQSYSGRFDPASIMDFITKSTLPTIFDISQGFTTDLLLRQKRTILLNFGAKIDGNFEKLAGRKELRKTHNFVFLKKEKEDKKKVFENLGISDESDGIVILNKDRVHFIDSKIARCPDHLLKLIQNKAEAEAEKVLSTKEAHPLRYLQVEKVNEIFGFEETIVLPDHTLFLDKDPFSKPSPIPSNPSGGCPFMQGGGGSQTENHDEL</sequence>
<reference evidence="2" key="1">
    <citation type="submission" date="2022-11" db="EMBL/GenBank/DDBJ databases">
        <authorList>
            <person name="Kikuchi T."/>
        </authorList>
    </citation>
    <scope>NUCLEOTIDE SEQUENCE</scope>
    <source>
        <strain evidence="2">PS1010</strain>
    </source>
</reference>
<name>A0A9P1N228_9PELO</name>